<dbReference type="Gene3D" id="3.40.50.12780">
    <property type="entry name" value="N-terminal domain of ligase-like"/>
    <property type="match status" value="1"/>
</dbReference>
<protein>
    <submittedName>
        <fullName evidence="1">Phenylacetate-CoA ligase</fullName>
    </submittedName>
</protein>
<dbReference type="EMBL" id="SLZR01000001">
    <property type="protein sequence ID" value="TCS44117.1"/>
    <property type="molecule type" value="Genomic_DNA"/>
</dbReference>
<evidence type="ECO:0000313" key="1">
    <source>
        <dbReference type="EMBL" id="TCS44117.1"/>
    </source>
</evidence>
<dbReference type="RefSeq" id="WP_132699446.1">
    <property type="nucleotide sequence ID" value="NZ_SLZR01000001.1"/>
</dbReference>
<sequence length="439" mass="49972">MSNFYKSLPYWLQNVLVTGYGYKQSRIRYHTRLPSDYFASQKELSSTESNECRNEALKSLLTYAVRHVPFYRKLYQGNKFSIDKIVASDLPNILPVINKKIVRDNLESFISDEYRKKDLLAHHTSGTTGSPGTYFCTKQERAVNFDQFRSILLKNGCDYRDKSATFAGRMVGGNKQHQIGNIDCYNKTLYLSSYGINSRTVAHYINWLNRYQPKYIDSYPSSLYSLVVLAKEAGVKLNFSPQFIVTSSETLSPEHRLVIADFFDTKLIDHYGSTEMVFNCWSDGSDYYHFDETYVPEFLNRTGDVAELVATPLFLKAMPLIRYTTGDKVVVSRDGHITEFIGRMDDVLITPSGNRIGRLDPIFKGLAGIREAQIEQVAKDSVVIRVVKGVGFNLAEELRLIENLSARLNNEMAVNVEYIESIKRTSNGKFKAVIGLKPS</sequence>
<evidence type="ECO:0000313" key="2">
    <source>
        <dbReference type="Proteomes" id="UP000295793"/>
    </source>
</evidence>
<dbReference type="SUPFAM" id="SSF56801">
    <property type="entry name" value="Acetyl-CoA synthetase-like"/>
    <property type="match status" value="1"/>
</dbReference>
<gene>
    <name evidence="1" type="ORF">BCF53_101460</name>
</gene>
<organism evidence="1 2">
    <name type="scientific">Reinekea marinisedimentorum</name>
    <dbReference type="NCBI Taxonomy" id="230495"/>
    <lineage>
        <taxon>Bacteria</taxon>
        <taxon>Pseudomonadati</taxon>
        <taxon>Pseudomonadota</taxon>
        <taxon>Gammaproteobacteria</taxon>
        <taxon>Oceanospirillales</taxon>
        <taxon>Saccharospirillaceae</taxon>
        <taxon>Reinekea</taxon>
    </lineage>
</organism>
<dbReference type="Proteomes" id="UP000295793">
    <property type="component" value="Unassembled WGS sequence"/>
</dbReference>
<accession>A0A4R3IEC8</accession>
<dbReference type="PANTHER" id="PTHR36932:SF1">
    <property type="entry name" value="CAPSULAR POLYSACCHARIDE BIOSYNTHESIS PROTEIN"/>
    <property type="match status" value="1"/>
</dbReference>
<name>A0A4R3IEC8_9GAMM</name>
<keyword evidence="1" id="KW-0436">Ligase</keyword>
<dbReference type="AlphaFoldDB" id="A0A4R3IEC8"/>
<dbReference type="GO" id="GO:0016874">
    <property type="term" value="F:ligase activity"/>
    <property type="evidence" value="ECO:0007669"/>
    <property type="project" value="UniProtKB-KW"/>
</dbReference>
<comment type="caution">
    <text evidence="1">The sequence shown here is derived from an EMBL/GenBank/DDBJ whole genome shotgun (WGS) entry which is preliminary data.</text>
</comment>
<proteinExistence type="predicted"/>
<dbReference type="InterPro" id="IPR042099">
    <property type="entry name" value="ANL_N_sf"/>
</dbReference>
<keyword evidence="2" id="KW-1185">Reference proteome</keyword>
<dbReference type="OrthoDB" id="580775at2"/>
<reference evidence="1 2" key="1">
    <citation type="submission" date="2019-03" db="EMBL/GenBank/DDBJ databases">
        <title>Genomic Encyclopedia of Archaeal and Bacterial Type Strains, Phase II (KMG-II): from individual species to whole genera.</title>
        <authorList>
            <person name="Goeker M."/>
        </authorList>
    </citation>
    <scope>NUCLEOTIDE SEQUENCE [LARGE SCALE GENOMIC DNA]</scope>
    <source>
        <strain evidence="1 2">DSM 15388</strain>
    </source>
</reference>
<dbReference type="PANTHER" id="PTHR36932">
    <property type="entry name" value="CAPSULAR POLYSACCHARIDE BIOSYNTHESIS PROTEIN"/>
    <property type="match status" value="1"/>
</dbReference>
<dbReference type="InterPro" id="IPR053158">
    <property type="entry name" value="CapK_Type1_Caps_Biosynth"/>
</dbReference>